<dbReference type="Proteomes" id="UP000604241">
    <property type="component" value="Unassembled WGS sequence"/>
</dbReference>
<dbReference type="Pfam" id="PF07264">
    <property type="entry name" value="EI24"/>
    <property type="match status" value="1"/>
</dbReference>
<evidence type="ECO:0000256" key="6">
    <source>
        <dbReference type="ARBA" id="ARBA00022692"/>
    </source>
</evidence>
<keyword evidence="9 10" id="KW-0472">Membrane</keyword>
<keyword evidence="12" id="KW-1185">Reference proteome</keyword>
<keyword evidence="5" id="KW-0028">Amino-acid biosynthesis</keyword>
<evidence type="ECO:0000256" key="7">
    <source>
        <dbReference type="ARBA" id="ARBA00022989"/>
    </source>
</evidence>
<evidence type="ECO:0000256" key="3">
    <source>
        <dbReference type="ARBA" id="ARBA00022475"/>
    </source>
</evidence>
<protein>
    <submittedName>
        <fullName evidence="11">EI24 domain-containing protein</fullName>
    </submittedName>
</protein>
<evidence type="ECO:0000256" key="9">
    <source>
        <dbReference type="ARBA" id="ARBA00023136"/>
    </source>
</evidence>
<proteinExistence type="predicted"/>
<evidence type="ECO:0000256" key="8">
    <source>
        <dbReference type="ARBA" id="ARBA00023032"/>
    </source>
</evidence>
<comment type="caution">
    <text evidence="11">The sequence shown here is derived from an EMBL/GenBank/DDBJ whole genome shotgun (WGS) entry which is preliminary data.</text>
</comment>
<dbReference type="PANTHER" id="PTHR37468:SF1">
    <property type="entry name" value="SULFATE TRANSPORTER CYSZ"/>
    <property type="match status" value="1"/>
</dbReference>
<evidence type="ECO:0000256" key="10">
    <source>
        <dbReference type="SAM" id="Phobius"/>
    </source>
</evidence>
<dbReference type="EMBL" id="JACSQV010000021">
    <property type="protein sequence ID" value="MBD7920138.1"/>
    <property type="molecule type" value="Genomic_DNA"/>
</dbReference>
<feature type="transmembrane region" description="Helical" evidence="10">
    <location>
        <begin position="29"/>
        <end position="54"/>
    </location>
</feature>
<comment type="subcellular location">
    <subcellularLocation>
        <location evidence="1">Membrane</location>
        <topology evidence="1">Multi-pass membrane protein</topology>
    </subcellularLocation>
</comment>
<dbReference type="InterPro" id="IPR059112">
    <property type="entry name" value="CysZ/EI24"/>
</dbReference>
<name>A0ABR8QI93_9CELL</name>
<reference evidence="11 12" key="1">
    <citation type="submission" date="2020-08" db="EMBL/GenBank/DDBJ databases">
        <title>A Genomic Blueprint of the Chicken Gut Microbiome.</title>
        <authorList>
            <person name="Gilroy R."/>
            <person name="Ravi A."/>
            <person name="Getino M."/>
            <person name="Pursley I."/>
            <person name="Horton D.L."/>
            <person name="Alikhan N.-F."/>
            <person name="Baker D."/>
            <person name="Gharbi K."/>
            <person name="Hall N."/>
            <person name="Watson M."/>
            <person name="Adriaenssens E.M."/>
            <person name="Foster-Nyarko E."/>
            <person name="Jarju S."/>
            <person name="Secka A."/>
            <person name="Antonio M."/>
            <person name="Oren A."/>
            <person name="Chaudhuri R."/>
            <person name="La Ragione R.M."/>
            <person name="Hildebrand F."/>
            <person name="Pallen M.J."/>
        </authorList>
    </citation>
    <scope>NUCLEOTIDE SEQUENCE [LARGE SCALE GENOMIC DNA]</scope>
    <source>
        <strain evidence="11 12">Sa3CUA2</strain>
    </source>
</reference>
<feature type="transmembrane region" description="Helical" evidence="10">
    <location>
        <begin position="204"/>
        <end position="228"/>
    </location>
</feature>
<keyword evidence="7 10" id="KW-1133">Transmembrane helix</keyword>
<keyword evidence="3" id="KW-1003">Cell membrane</keyword>
<dbReference type="PANTHER" id="PTHR37468">
    <property type="entry name" value="SULFATE TRANSPORTER CYSZ"/>
    <property type="match status" value="1"/>
</dbReference>
<keyword evidence="4" id="KW-0997">Cell inner membrane</keyword>
<feature type="transmembrane region" description="Helical" evidence="10">
    <location>
        <begin position="162"/>
        <end position="183"/>
    </location>
</feature>
<keyword evidence="2" id="KW-0813">Transport</keyword>
<organism evidence="11 12">
    <name type="scientific">Cellulomonas avistercoris</name>
    <dbReference type="NCBI Taxonomy" id="2762242"/>
    <lineage>
        <taxon>Bacteria</taxon>
        <taxon>Bacillati</taxon>
        <taxon>Actinomycetota</taxon>
        <taxon>Actinomycetes</taxon>
        <taxon>Micrococcales</taxon>
        <taxon>Cellulomonadaceae</taxon>
        <taxon>Cellulomonas</taxon>
    </lineage>
</organism>
<evidence type="ECO:0000313" key="12">
    <source>
        <dbReference type="Proteomes" id="UP000604241"/>
    </source>
</evidence>
<evidence type="ECO:0000256" key="5">
    <source>
        <dbReference type="ARBA" id="ARBA00022605"/>
    </source>
</evidence>
<sequence>MGEVLDGARLLLRGWGYWRRQPRVMALGLVPAAVVGLLMLTAIVLLVMHLGTVAEWLTPFADDWSPTWERTAEVAAQAVVLAAAVVLVVVTFTALTLTVGEPFYDRIWRAVEATETGAVPTGDTGFWRGAEDGLALMGRGLVVAVLAGTVGIVPVVGTALGWVGGLLLTGWVLAHELTSRALVSRGVPRRERNRLLRAHRRRAIGFGAATQLCFLVPGGAVVTMPAAVAGATLLAHAVLGEGARPSPLATGLSTDGEKADQRVIDRL</sequence>
<evidence type="ECO:0000256" key="1">
    <source>
        <dbReference type="ARBA" id="ARBA00004141"/>
    </source>
</evidence>
<gene>
    <name evidence="11" type="ORF">H9657_17840</name>
</gene>
<feature type="transmembrane region" description="Helical" evidence="10">
    <location>
        <begin position="136"/>
        <end position="156"/>
    </location>
</feature>
<accession>A0ABR8QI93</accession>
<dbReference type="InterPro" id="IPR050480">
    <property type="entry name" value="CysZ-like"/>
</dbReference>
<keyword evidence="8" id="KW-0764">Sulfate transport</keyword>
<keyword evidence="6 10" id="KW-0812">Transmembrane</keyword>
<evidence type="ECO:0000313" key="11">
    <source>
        <dbReference type="EMBL" id="MBD7920138.1"/>
    </source>
</evidence>
<feature type="transmembrane region" description="Helical" evidence="10">
    <location>
        <begin position="74"/>
        <end position="99"/>
    </location>
</feature>
<evidence type="ECO:0000256" key="4">
    <source>
        <dbReference type="ARBA" id="ARBA00022519"/>
    </source>
</evidence>
<evidence type="ECO:0000256" key="2">
    <source>
        <dbReference type="ARBA" id="ARBA00022448"/>
    </source>
</evidence>